<evidence type="ECO:0000256" key="7">
    <source>
        <dbReference type="ARBA" id="ARBA00023054"/>
    </source>
</evidence>
<feature type="coiled-coil region" evidence="10">
    <location>
        <begin position="32"/>
        <end position="59"/>
    </location>
</feature>
<keyword evidence="3" id="KW-0963">Cytoplasm</keyword>
<dbReference type="GO" id="GO:0005874">
    <property type="term" value="C:microtubule"/>
    <property type="evidence" value="ECO:0007669"/>
    <property type="project" value="UniProtKB-KW"/>
</dbReference>
<evidence type="ECO:0000256" key="2">
    <source>
        <dbReference type="ARBA" id="ARBA00005479"/>
    </source>
</evidence>
<dbReference type="InterPro" id="IPR026243">
    <property type="entry name" value="HAUS1"/>
</dbReference>
<organism evidence="11 12">
    <name type="scientific">Apophysomyces ossiformis</name>
    <dbReference type="NCBI Taxonomy" id="679940"/>
    <lineage>
        <taxon>Eukaryota</taxon>
        <taxon>Fungi</taxon>
        <taxon>Fungi incertae sedis</taxon>
        <taxon>Mucoromycota</taxon>
        <taxon>Mucoromycotina</taxon>
        <taxon>Mucoromycetes</taxon>
        <taxon>Mucorales</taxon>
        <taxon>Mucorineae</taxon>
        <taxon>Mucoraceae</taxon>
        <taxon>Apophysomyces</taxon>
    </lineage>
</organism>
<keyword evidence="5" id="KW-0493">Microtubule</keyword>
<feature type="coiled-coil region" evidence="10">
    <location>
        <begin position="111"/>
        <end position="268"/>
    </location>
</feature>
<keyword evidence="12" id="KW-1185">Reference proteome</keyword>
<gene>
    <name evidence="11" type="ORF">EC973_006656</name>
</gene>
<evidence type="ECO:0000256" key="4">
    <source>
        <dbReference type="ARBA" id="ARBA00022618"/>
    </source>
</evidence>
<keyword evidence="6" id="KW-0498">Mitosis</keyword>
<keyword evidence="4" id="KW-0132">Cell division</keyword>
<proteinExistence type="inferred from homology"/>
<dbReference type="Proteomes" id="UP000605846">
    <property type="component" value="Unassembled WGS sequence"/>
</dbReference>
<evidence type="ECO:0000256" key="10">
    <source>
        <dbReference type="SAM" id="Coils"/>
    </source>
</evidence>
<evidence type="ECO:0000256" key="8">
    <source>
        <dbReference type="ARBA" id="ARBA00023212"/>
    </source>
</evidence>
<reference evidence="11" key="1">
    <citation type="submission" date="2020-01" db="EMBL/GenBank/DDBJ databases">
        <title>Genome Sequencing of Three Apophysomyces-Like Fungal Strains Confirms a Novel Fungal Genus in the Mucoromycota with divergent Burkholderia-like Endosymbiotic Bacteria.</title>
        <authorList>
            <person name="Stajich J.E."/>
            <person name="Macias A.M."/>
            <person name="Carter-House D."/>
            <person name="Lovett B."/>
            <person name="Kasson L.R."/>
            <person name="Berry K."/>
            <person name="Grigoriev I."/>
            <person name="Chang Y."/>
            <person name="Spatafora J."/>
            <person name="Kasson M.T."/>
        </authorList>
    </citation>
    <scope>NUCLEOTIDE SEQUENCE</scope>
    <source>
        <strain evidence="11">NRRL A-21654</strain>
    </source>
</reference>
<keyword evidence="7 10" id="KW-0175">Coiled coil</keyword>
<dbReference type="Pfam" id="PF25762">
    <property type="entry name" value="HAUS1"/>
    <property type="match status" value="1"/>
</dbReference>
<comment type="subcellular location">
    <subcellularLocation>
        <location evidence="1">Cytoplasm</location>
        <location evidence="1">Cytoskeleton</location>
        <location evidence="1">Spindle</location>
    </subcellularLocation>
</comment>
<dbReference type="AlphaFoldDB" id="A0A8H7BQG6"/>
<dbReference type="GO" id="GO:0070652">
    <property type="term" value="C:HAUS complex"/>
    <property type="evidence" value="ECO:0007669"/>
    <property type="project" value="InterPro"/>
</dbReference>
<dbReference type="GO" id="GO:0051301">
    <property type="term" value="P:cell division"/>
    <property type="evidence" value="ECO:0007669"/>
    <property type="project" value="UniProtKB-KW"/>
</dbReference>
<dbReference type="OrthoDB" id="5372507at2759"/>
<evidence type="ECO:0000313" key="12">
    <source>
        <dbReference type="Proteomes" id="UP000605846"/>
    </source>
</evidence>
<evidence type="ECO:0000256" key="5">
    <source>
        <dbReference type="ARBA" id="ARBA00022701"/>
    </source>
</evidence>
<sequence>MGEEIDYEWQDIDEWLHQFFVSPNPIPTFNRNQESLRALQQLRKQNETANEIMQTVSMAYESIKPKHQENELGFDKSCLSEEGALTLETLAKLALHLGINSEEIGSYDASIANLRLEYMDAQLEHTDMEEVEHALNNRIEDANQELFKLKEMLKELDKRRSAEKKKVAEWQRNSKDLEKQIQAEKADYVQQQKRYDATGVVQQRLRLVNIKRLDEELQQMEADLEQKKLALEQYDDFPPDMVLASLKLQEGEDKLHQLRQERERLLGDIAENVH</sequence>
<dbReference type="GO" id="GO:0005819">
    <property type="term" value="C:spindle"/>
    <property type="evidence" value="ECO:0007669"/>
    <property type="project" value="UniProtKB-SubCell"/>
</dbReference>
<comment type="similarity">
    <text evidence="2">Belongs to the HAUS1 family.</text>
</comment>
<dbReference type="GO" id="GO:0051225">
    <property type="term" value="P:spindle assembly"/>
    <property type="evidence" value="ECO:0007669"/>
    <property type="project" value="InterPro"/>
</dbReference>
<keyword evidence="8" id="KW-0206">Cytoskeleton</keyword>
<comment type="caution">
    <text evidence="11">The sequence shown here is derived from an EMBL/GenBank/DDBJ whole genome shotgun (WGS) entry which is preliminary data.</text>
</comment>
<keyword evidence="9" id="KW-0131">Cell cycle</keyword>
<protein>
    <submittedName>
        <fullName evidence="11">Uncharacterized protein</fullName>
    </submittedName>
</protein>
<evidence type="ECO:0000256" key="1">
    <source>
        <dbReference type="ARBA" id="ARBA00004186"/>
    </source>
</evidence>
<dbReference type="EMBL" id="JABAYA010000043">
    <property type="protein sequence ID" value="KAF7728141.1"/>
    <property type="molecule type" value="Genomic_DNA"/>
</dbReference>
<evidence type="ECO:0000256" key="3">
    <source>
        <dbReference type="ARBA" id="ARBA00022490"/>
    </source>
</evidence>
<evidence type="ECO:0000313" key="11">
    <source>
        <dbReference type="EMBL" id="KAF7728141.1"/>
    </source>
</evidence>
<name>A0A8H7BQG6_9FUNG</name>
<accession>A0A8H7BQG6</accession>
<dbReference type="GO" id="GO:0005829">
    <property type="term" value="C:cytosol"/>
    <property type="evidence" value="ECO:0007669"/>
    <property type="project" value="TreeGrafter"/>
</dbReference>
<evidence type="ECO:0000256" key="6">
    <source>
        <dbReference type="ARBA" id="ARBA00022776"/>
    </source>
</evidence>
<evidence type="ECO:0000256" key="9">
    <source>
        <dbReference type="ARBA" id="ARBA00023306"/>
    </source>
</evidence>
<dbReference type="PANTHER" id="PTHR31570:SF1">
    <property type="entry name" value="HAUS AUGMIN-LIKE COMPLEX SUBUNIT 1"/>
    <property type="match status" value="1"/>
</dbReference>
<dbReference type="PANTHER" id="PTHR31570">
    <property type="entry name" value="HAUS AUGMIN-LIKE COMPLEX SUBUNIT 1"/>
    <property type="match status" value="1"/>
</dbReference>